<gene>
    <name evidence="7" type="ORF">FGU65_08770</name>
</gene>
<evidence type="ECO:0000256" key="5">
    <source>
        <dbReference type="ARBA" id="ARBA00022842"/>
    </source>
</evidence>
<reference evidence="7" key="1">
    <citation type="submission" date="2019-05" db="EMBL/GenBank/DDBJ databases">
        <title>Methanoculleus sp. FWC-SCC1, a methanogenic archaeon isolated from deep marine cold seep.</title>
        <authorList>
            <person name="Chen Y.-W."/>
            <person name="Chen S.-C."/>
            <person name="Teng N.-H."/>
            <person name="Lai M.-C."/>
        </authorList>
    </citation>
    <scope>NUCLEOTIDE SEQUENCE</scope>
    <source>
        <strain evidence="7">FWC-SCC1</strain>
    </source>
</reference>
<dbReference type="Proteomes" id="UP001168338">
    <property type="component" value="Unassembled WGS sequence"/>
</dbReference>
<dbReference type="InterPro" id="IPR033749">
    <property type="entry name" value="Polyprenyl_synt_CS"/>
</dbReference>
<evidence type="ECO:0000313" key="7">
    <source>
        <dbReference type="EMBL" id="MDN7024977.1"/>
    </source>
</evidence>
<keyword evidence="3 6" id="KW-0808">Transferase</keyword>
<keyword evidence="8" id="KW-1185">Reference proteome</keyword>
<sequence length="330" mass="36198">MASLTALRDLLAEIRPAVNRRVREVMTTDEAFDEELLPLLLKGKRMRAGLLIYVHRNLTQRRNTPEKVLDLACAVELAHASSLILDDMLDEDTVRRGVRTLHVTRGEKQAMLDTIGVLSLPYALAAPYGPDYVTMLSATQRSMASGVMKELFLRPELPATSLYDAIITRKTGHLFSLTAAWGSMAAGRNGSTVGAFADYGLRVGKAMQIADDIADLSAIAGGRKRSGFGSEMLLLRCVCADRLCSELVRDLLQKRPSIAKVKYLWSSEGIERALTAMLDREIAHAADSLTTPDRSVVAPAEGTAFTRIAHEIAAMMLAERVPTEDRMSRI</sequence>
<keyword evidence="4" id="KW-0479">Metal-binding</keyword>
<evidence type="ECO:0000256" key="2">
    <source>
        <dbReference type="ARBA" id="ARBA00006706"/>
    </source>
</evidence>
<dbReference type="InterPro" id="IPR008949">
    <property type="entry name" value="Isoprenoid_synthase_dom_sf"/>
</dbReference>
<evidence type="ECO:0000256" key="4">
    <source>
        <dbReference type="ARBA" id="ARBA00022723"/>
    </source>
</evidence>
<dbReference type="SUPFAM" id="SSF48576">
    <property type="entry name" value="Terpenoid synthases"/>
    <property type="match status" value="1"/>
</dbReference>
<organism evidence="7 8">
    <name type="scientific">Methanoculleus frigidifontis</name>
    <dbReference type="NCBI Taxonomy" id="2584085"/>
    <lineage>
        <taxon>Archaea</taxon>
        <taxon>Methanobacteriati</taxon>
        <taxon>Methanobacteriota</taxon>
        <taxon>Stenosarchaea group</taxon>
        <taxon>Methanomicrobia</taxon>
        <taxon>Methanomicrobiales</taxon>
        <taxon>Methanomicrobiaceae</taxon>
        <taxon>Methanoculleus</taxon>
    </lineage>
</organism>
<evidence type="ECO:0000256" key="6">
    <source>
        <dbReference type="RuleBase" id="RU004466"/>
    </source>
</evidence>
<dbReference type="InterPro" id="IPR000092">
    <property type="entry name" value="Polyprenyl_synt"/>
</dbReference>
<dbReference type="SFLD" id="SFLDS00005">
    <property type="entry name" value="Isoprenoid_Synthase_Type_I"/>
    <property type="match status" value="1"/>
</dbReference>
<dbReference type="PANTHER" id="PTHR12001:SF85">
    <property type="entry name" value="SHORT CHAIN ISOPRENYL DIPHOSPHATE SYNTHASE"/>
    <property type="match status" value="1"/>
</dbReference>
<dbReference type="PANTHER" id="PTHR12001">
    <property type="entry name" value="GERANYLGERANYL PYROPHOSPHATE SYNTHASE"/>
    <property type="match status" value="1"/>
</dbReference>
<dbReference type="EMBL" id="VCYH01000005">
    <property type="protein sequence ID" value="MDN7024977.1"/>
    <property type="molecule type" value="Genomic_DNA"/>
</dbReference>
<evidence type="ECO:0000256" key="1">
    <source>
        <dbReference type="ARBA" id="ARBA00001946"/>
    </source>
</evidence>
<keyword evidence="5" id="KW-0460">Magnesium</keyword>
<protein>
    <submittedName>
        <fullName evidence="7">Polyprenyl synthetase family protein</fullName>
    </submittedName>
</protein>
<dbReference type="PROSITE" id="PS00723">
    <property type="entry name" value="POLYPRENYL_SYNTHASE_1"/>
    <property type="match status" value="1"/>
</dbReference>
<name>A0ABT8MAL7_9EURY</name>
<evidence type="ECO:0000256" key="3">
    <source>
        <dbReference type="ARBA" id="ARBA00022679"/>
    </source>
</evidence>
<comment type="cofactor">
    <cofactor evidence="1">
        <name>Mg(2+)</name>
        <dbReference type="ChEBI" id="CHEBI:18420"/>
    </cofactor>
</comment>
<accession>A0ABT8MAL7</accession>
<comment type="similarity">
    <text evidence="2 6">Belongs to the FPP/GGPP synthase family.</text>
</comment>
<dbReference type="RefSeq" id="WP_301664105.1">
    <property type="nucleotide sequence ID" value="NZ_VCYH01000005.1"/>
</dbReference>
<dbReference type="CDD" id="cd00867">
    <property type="entry name" value="Trans_IPPS"/>
    <property type="match status" value="1"/>
</dbReference>
<dbReference type="Gene3D" id="1.10.600.10">
    <property type="entry name" value="Farnesyl Diphosphate Synthase"/>
    <property type="match status" value="1"/>
</dbReference>
<evidence type="ECO:0000313" key="8">
    <source>
        <dbReference type="Proteomes" id="UP001168338"/>
    </source>
</evidence>
<comment type="caution">
    <text evidence="7">The sequence shown here is derived from an EMBL/GenBank/DDBJ whole genome shotgun (WGS) entry which is preliminary data.</text>
</comment>
<proteinExistence type="inferred from homology"/>
<dbReference type="Pfam" id="PF00348">
    <property type="entry name" value="polyprenyl_synt"/>
    <property type="match status" value="1"/>
</dbReference>